<keyword evidence="7" id="KW-0436">Ligase</keyword>
<dbReference type="FunFam" id="3.90.650.10:FF:000011">
    <property type="entry name" value="Phosphoribosylformylglycinamidine cyclo-ligase"/>
    <property type="match status" value="1"/>
</dbReference>
<keyword evidence="8" id="KW-0547">Nucleotide-binding</keyword>
<dbReference type="InterPro" id="IPR004733">
    <property type="entry name" value="PurM_cligase"/>
</dbReference>
<evidence type="ECO:0000259" key="17">
    <source>
        <dbReference type="Pfam" id="PF02769"/>
    </source>
</evidence>
<evidence type="ECO:0000256" key="5">
    <source>
        <dbReference type="ARBA" id="ARBA00020367"/>
    </source>
</evidence>
<evidence type="ECO:0000256" key="13">
    <source>
        <dbReference type="ARBA" id="ARBA00033093"/>
    </source>
</evidence>
<evidence type="ECO:0000256" key="3">
    <source>
        <dbReference type="ARBA" id="ARBA00010280"/>
    </source>
</evidence>
<comment type="subcellular location">
    <subcellularLocation>
        <location evidence="1">Cytoplasm</location>
    </subcellularLocation>
</comment>
<evidence type="ECO:0000256" key="2">
    <source>
        <dbReference type="ARBA" id="ARBA00004686"/>
    </source>
</evidence>
<dbReference type="SUPFAM" id="SSF56042">
    <property type="entry name" value="PurM C-terminal domain-like"/>
    <property type="match status" value="1"/>
</dbReference>
<evidence type="ECO:0000256" key="14">
    <source>
        <dbReference type="ARBA" id="ARBA00049057"/>
    </source>
</evidence>
<evidence type="ECO:0000256" key="9">
    <source>
        <dbReference type="ARBA" id="ARBA00022755"/>
    </source>
</evidence>
<evidence type="ECO:0000256" key="10">
    <source>
        <dbReference type="ARBA" id="ARBA00022840"/>
    </source>
</evidence>
<feature type="domain" description="PurM-like C-terminal" evidence="17">
    <location>
        <begin position="192"/>
        <end position="359"/>
    </location>
</feature>
<comment type="catalytic activity">
    <reaction evidence="14">
        <text>2-formamido-N(1)-(5-O-phospho-beta-D-ribosyl)acetamidine + ATP = 5-amino-1-(5-phospho-beta-D-ribosyl)imidazole + ADP + phosphate + H(+)</text>
        <dbReference type="Rhea" id="RHEA:23032"/>
        <dbReference type="ChEBI" id="CHEBI:15378"/>
        <dbReference type="ChEBI" id="CHEBI:30616"/>
        <dbReference type="ChEBI" id="CHEBI:43474"/>
        <dbReference type="ChEBI" id="CHEBI:137981"/>
        <dbReference type="ChEBI" id="CHEBI:147287"/>
        <dbReference type="ChEBI" id="CHEBI:456216"/>
        <dbReference type="EC" id="6.3.3.1"/>
    </reaction>
</comment>
<reference evidence="18" key="1">
    <citation type="submission" date="2018-05" db="EMBL/GenBank/DDBJ databases">
        <authorList>
            <person name="Lanie J.A."/>
            <person name="Ng W.-L."/>
            <person name="Kazmierczak K.M."/>
            <person name="Andrzejewski T.M."/>
            <person name="Davidsen T.M."/>
            <person name="Wayne K.J."/>
            <person name="Tettelin H."/>
            <person name="Glass J.I."/>
            <person name="Rusch D."/>
            <person name="Podicherti R."/>
            <person name="Tsui H.-C.T."/>
            <person name="Winkler M.E."/>
        </authorList>
    </citation>
    <scope>NUCLEOTIDE SEQUENCE</scope>
</reference>
<dbReference type="Pfam" id="PF02769">
    <property type="entry name" value="AIRS_C"/>
    <property type="match status" value="1"/>
</dbReference>
<keyword evidence="6" id="KW-0963">Cytoplasm</keyword>
<dbReference type="CDD" id="cd02196">
    <property type="entry name" value="PurM"/>
    <property type="match status" value="1"/>
</dbReference>
<proteinExistence type="inferred from homology"/>
<evidence type="ECO:0000313" key="18">
    <source>
        <dbReference type="EMBL" id="SVA13883.1"/>
    </source>
</evidence>
<gene>
    <name evidence="18" type="ORF">METZ01_LOCUS66737</name>
</gene>
<dbReference type="PANTHER" id="PTHR10520">
    <property type="entry name" value="TRIFUNCTIONAL PURINE BIOSYNTHETIC PROTEIN ADENOSINE-3-RELATED"/>
    <property type="match status" value="1"/>
</dbReference>
<dbReference type="AlphaFoldDB" id="A0A381TIU0"/>
<dbReference type="GO" id="GO:0004641">
    <property type="term" value="F:phosphoribosylformylglycinamidine cyclo-ligase activity"/>
    <property type="evidence" value="ECO:0007669"/>
    <property type="project" value="UniProtKB-EC"/>
</dbReference>
<evidence type="ECO:0000256" key="7">
    <source>
        <dbReference type="ARBA" id="ARBA00022598"/>
    </source>
</evidence>
<evidence type="ECO:0000256" key="12">
    <source>
        <dbReference type="ARBA" id="ARBA00032931"/>
    </source>
</evidence>
<evidence type="ECO:0000256" key="15">
    <source>
        <dbReference type="SAM" id="MobiDB-lite"/>
    </source>
</evidence>
<dbReference type="InterPro" id="IPR036921">
    <property type="entry name" value="PurM-like_N_sf"/>
</dbReference>
<dbReference type="GO" id="GO:0006189">
    <property type="term" value="P:'de novo' IMP biosynthetic process"/>
    <property type="evidence" value="ECO:0007669"/>
    <property type="project" value="UniProtKB-UniPathway"/>
</dbReference>
<evidence type="ECO:0000256" key="4">
    <source>
        <dbReference type="ARBA" id="ARBA00013047"/>
    </source>
</evidence>
<dbReference type="InterPro" id="IPR010918">
    <property type="entry name" value="PurM-like_C_dom"/>
</dbReference>
<evidence type="ECO:0000256" key="6">
    <source>
        <dbReference type="ARBA" id="ARBA00022490"/>
    </source>
</evidence>
<dbReference type="InterPro" id="IPR016188">
    <property type="entry name" value="PurM-like_N"/>
</dbReference>
<evidence type="ECO:0000256" key="11">
    <source>
        <dbReference type="ARBA" id="ARBA00031908"/>
    </source>
</evidence>
<comment type="similarity">
    <text evidence="3">Belongs to the AIR synthase family.</text>
</comment>
<dbReference type="GO" id="GO:0005829">
    <property type="term" value="C:cytosol"/>
    <property type="evidence" value="ECO:0007669"/>
    <property type="project" value="TreeGrafter"/>
</dbReference>
<keyword evidence="9" id="KW-0658">Purine biosynthesis</keyword>
<keyword evidence="10" id="KW-0067">ATP-binding</keyword>
<dbReference type="UniPathway" id="UPA00074">
    <property type="reaction ID" value="UER00129"/>
</dbReference>
<evidence type="ECO:0000256" key="1">
    <source>
        <dbReference type="ARBA" id="ARBA00004496"/>
    </source>
</evidence>
<dbReference type="Gene3D" id="3.90.650.10">
    <property type="entry name" value="PurM-like C-terminal domain"/>
    <property type="match status" value="1"/>
</dbReference>
<dbReference type="Pfam" id="PF00586">
    <property type="entry name" value="AIRS"/>
    <property type="match status" value="1"/>
</dbReference>
<evidence type="ECO:0000256" key="8">
    <source>
        <dbReference type="ARBA" id="ARBA00022741"/>
    </source>
</evidence>
<dbReference type="InterPro" id="IPR036676">
    <property type="entry name" value="PurM-like_C_sf"/>
</dbReference>
<evidence type="ECO:0000259" key="16">
    <source>
        <dbReference type="Pfam" id="PF00586"/>
    </source>
</evidence>
<dbReference type="GO" id="GO:0046084">
    <property type="term" value="P:adenine biosynthetic process"/>
    <property type="evidence" value="ECO:0007669"/>
    <property type="project" value="TreeGrafter"/>
</dbReference>
<dbReference type="GO" id="GO:0004637">
    <property type="term" value="F:phosphoribosylamine-glycine ligase activity"/>
    <property type="evidence" value="ECO:0007669"/>
    <property type="project" value="TreeGrafter"/>
</dbReference>
<dbReference type="SUPFAM" id="SSF55326">
    <property type="entry name" value="PurM N-terminal domain-like"/>
    <property type="match status" value="1"/>
</dbReference>
<dbReference type="EC" id="6.3.3.1" evidence="4"/>
<dbReference type="EMBL" id="UINC01004378">
    <property type="protein sequence ID" value="SVA13883.1"/>
    <property type="molecule type" value="Genomic_DNA"/>
</dbReference>
<dbReference type="Gene3D" id="3.30.1330.10">
    <property type="entry name" value="PurM-like, N-terminal domain"/>
    <property type="match status" value="1"/>
</dbReference>
<dbReference type="GO" id="GO:0005524">
    <property type="term" value="F:ATP binding"/>
    <property type="evidence" value="ECO:0007669"/>
    <property type="project" value="UniProtKB-KW"/>
</dbReference>
<accession>A0A381TIU0</accession>
<comment type="pathway">
    <text evidence="2">Purine metabolism; IMP biosynthesis via de novo pathway; 5-amino-1-(5-phospho-D-ribosyl)imidazole from N(2)-formyl-N(1)-(5-phospho-D-ribosyl)glycinamide: step 2/2.</text>
</comment>
<organism evidence="18">
    <name type="scientific">marine metagenome</name>
    <dbReference type="NCBI Taxonomy" id="408172"/>
    <lineage>
        <taxon>unclassified sequences</taxon>
        <taxon>metagenomes</taxon>
        <taxon>ecological metagenomes</taxon>
    </lineage>
</organism>
<dbReference type="HAMAP" id="MF_00741">
    <property type="entry name" value="AIRS"/>
    <property type="match status" value="1"/>
</dbReference>
<feature type="domain" description="PurM-like N-terminal" evidence="16">
    <location>
        <begin position="71"/>
        <end position="178"/>
    </location>
</feature>
<protein>
    <recommendedName>
        <fullName evidence="5">Phosphoribosylformylglycinamidine cyclo-ligase</fullName>
        <ecNumber evidence="4">6.3.3.1</ecNumber>
    </recommendedName>
    <alternativeName>
        <fullName evidence="12">AIR synthase</fullName>
    </alternativeName>
    <alternativeName>
        <fullName evidence="13">AIRS</fullName>
    </alternativeName>
    <alternativeName>
        <fullName evidence="11">Phosphoribosyl-aminoimidazole synthetase</fullName>
    </alternativeName>
</protein>
<sequence length="366" mass="38572">MILATPGMQDKAVSGPSQNPKLTYSDAGVDRVAAAGAKKRIRALVRSTFTENVVGDIGSFGGGFRLPVGDSNAVLVASADGVGTKLKIAVMAGDYEGVGYDIVAHCADDILTQGAVPLFFLDYIALGKMEESVVESILRGLVTACRDVGAALIGGETAEMPDIYQPGEFDLAGFIVGESIGAELLDGSAIRTGDHLLGLASNGLHTNGYSLVRKIVFEHQGMKVGDLVDEWGCTVEQELLRPHRAYVASLRSPIIKGEIHGLAHITGGGLYENVPRMLPEGCGAVIDPEAWLVPAVFRSLQAWGGIPEAEMWHTFNMGVGMVVAVPMERSQALLKELTSAGEEAFLIGAVVKGDGLRLKLGFTVPE</sequence>
<name>A0A381TIU0_9ZZZZ</name>
<feature type="region of interest" description="Disordered" evidence="15">
    <location>
        <begin position="1"/>
        <end position="20"/>
    </location>
</feature>
<dbReference type="PANTHER" id="PTHR10520:SF12">
    <property type="entry name" value="TRIFUNCTIONAL PURINE BIOSYNTHETIC PROTEIN ADENOSINE-3"/>
    <property type="match status" value="1"/>
</dbReference>
<dbReference type="NCBIfam" id="TIGR00878">
    <property type="entry name" value="purM"/>
    <property type="match status" value="1"/>
</dbReference>